<keyword evidence="2" id="KW-1185">Reference proteome</keyword>
<protein>
    <recommendedName>
        <fullName evidence="3">Type IV pili twitching motility protein PilT</fullName>
    </recommendedName>
</protein>
<proteinExistence type="predicted"/>
<evidence type="ECO:0000313" key="2">
    <source>
        <dbReference type="Proteomes" id="UP001157046"/>
    </source>
</evidence>
<reference evidence="2" key="1">
    <citation type="journal article" date="2019" name="Int. J. Syst. Evol. Microbiol.">
        <title>The Global Catalogue of Microorganisms (GCM) 10K type strain sequencing project: providing services to taxonomists for standard genome sequencing and annotation.</title>
        <authorList>
            <consortium name="The Broad Institute Genomics Platform"/>
            <consortium name="The Broad Institute Genome Sequencing Center for Infectious Disease"/>
            <person name="Wu L."/>
            <person name="Ma J."/>
        </authorList>
    </citation>
    <scope>NUCLEOTIDE SEQUENCE [LARGE SCALE GENOMIC DNA]</scope>
    <source>
        <strain evidence="2">NBRC 102030</strain>
    </source>
</reference>
<name>A0ABQ6IZE9_9GAMM</name>
<gene>
    <name evidence="1" type="ORF">GCM10025855_08010</name>
</gene>
<comment type="caution">
    <text evidence="1">The sequence shown here is derived from an EMBL/GenBank/DDBJ whole genome shotgun (WGS) entry which is preliminary data.</text>
</comment>
<organism evidence="1 2">
    <name type="scientific">Shewanella glacialipiscicola</name>
    <dbReference type="NCBI Taxonomy" id="614069"/>
    <lineage>
        <taxon>Bacteria</taxon>
        <taxon>Pseudomonadati</taxon>
        <taxon>Pseudomonadota</taxon>
        <taxon>Gammaproteobacteria</taxon>
        <taxon>Alteromonadales</taxon>
        <taxon>Shewanellaceae</taxon>
        <taxon>Shewanella</taxon>
    </lineage>
</organism>
<dbReference type="Proteomes" id="UP001157046">
    <property type="component" value="Unassembled WGS sequence"/>
</dbReference>
<accession>A0ABQ6IZE9</accession>
<sequence length="73" mass="8137">MDVRPYLKVIVERKASDLFITAGFPPSAKIDGELRPLAESAFTPAQSLDFVESLMTEAQKKEFRVVNVTLLLP</sequence>
<dbReference type="EMBL" id="BSUY01000001">
    <property type="protein sequence ID" value="GMA81268.1"/>
    <property type="molecule type" value="Genomic_DNA"/>
</dbReference>
<dbReference type="Gene3D" id="3.30.450.90">
    <property type="match status" value="1"/>
</dbReference>
<evidence type="ECO:0000313" key="1">
    <source>
        <dbReference type="EMBL" id="GMA81268.1"/>
    </source>
</evidence>
<evidence type="ECO:0008006" key="3">
    <source>
        <dbReference type="Google" id="ProtNLM"/>
    </source>
</evidence>